<proteinExistence type="predicted"/>
<keyword evidence="1" id="KW-1133">Transmembrane helix</keyword>
<keyword evidence="2" id="KW-0418">Kinase</keyword>
<organism evidence="2 3">
    <name type="scientific">Mycena venus</name>
    <dbReference type="NCBI Taxonomy" id="2733690"/>
    <lineage>
        <taxon>Eukaryota</taxon>
        <taxon>Fungi</taxon>
        <taxon>Dikarya</taxon>
        <taxon>Basidiomycota</taxon>
        <taxon>Agaricomycotina</taxon>
        <taxon>Agaricomycetes</taxon>
        <taxon>Agaricomycetidae</taxon>
        <taxon>Agaricales</taxon>
        <taxon>Marasmiineae</taxon>
        <taxon>Mycenaceae</taxon>
        <taxon>Mycena</taxon>
    </lineage>
</organism>
<sequence>MYRNLDDGSSILVTSYAGETLRDFNMLCFKDRQTRLMRVVRLHEAGVLHNDLEPRNVVISKRSGPRIIDFDNATLNHTCGGISCEELAELAHHLSLDLGAELSRAEVPQPSQPWFWILFSCLFFFVVYMVILSFDSMY</sequence>
<dbReference type="GO" id="GO:0016301">
    <property type="term" value="F:kinase activity"/>
    <property type="evidence" value="ECO:0007669"/>
    <property type="project" value="UniProtKB-KW"/>
</dbReference>
<accession>A0A8H6Z9V6</accession>
<reference evidence="2" key="1">
    <citation type="submission" date="2020-05" db="EMBL/GenBank/DDBJ databases">
        <title>Mycena genomes resolve the evolution of fungal bioluminescence.</title>
        <authorList>
            <person name="Tsai I.J."/>
        </authorList>
    </citation>
    <scope>NUCLEOTIDE SEQUENCE</scope>
    <source>
        <strain evidence="2">CCC161011</strain>
    </source>
</reference>
<feature type="transmembrane region" description="Helical" evidence="1">
    <location>
        <begin position="114"/>
        <end position="134"/>
    </location>
</feature>
<name>A0A8H6Z9V6_9AGAR</name>
<dbReference type="InterPro" id="IPR011009">
    <property type="entry name" value="Kinase-like_dom_sf"/>
</dbReference>
<evidence type="ECO:0000313" key="3">
    <source>
        <dbReference type="Proteomes" id="UP000620124"/>
    </source>
</evidence>
<evidence type="ECO:0000313" key="2">
    <source>
        <dbReference type="EMBL" id="KAF7372396.1"/>
    </source>
</evidence>
<keyword evidence="1" id="KW-0812">Transmembrane</keyword>
<keyword evidence="1" id="KW-0472">Membrane</keyword>
<dbReference type="OrthoDB" id="2521594at2759"/>
<dbReference type="AlphaFoldDB" id="A0A8H6Z9V6"/>
<dbReference type="EMBL" id="JACAZI010000001">
    <property type="protein sequence ID" value="KAF7372396.1"/>
    <property type="molecule type" value="Genomic_DNA"/>
</dbReference>
<dbReference type="Gene3D" id="1.10.510.10">
    <property type="entry name" value="Transferase(Phosphotransferase) domain 1"/>
    <property type="match status" value="1"/>
</dbReference>
<protein>
    <submittedName>
        <fullName evidence="2">RIO-like kinase</fullName>
    </submittedName>
</protein>
<evidence type="ECO:0000256" key="1">
    <source>
        <dbReference type="SAM" id="Phobius"/>
    </source>
</evidence>
<dbReference type="Proteomes" id="UP000620124">
    <property type="component" value="Unassembled WGS sequence"/>
</dbReference>
<dbReference type="SUPFAM" id="SSF56112">
    <property type="entry name" value="Protein kinase-like (PK-like)"/>
    <property type="match status" value="1"/>
</dbReference>
<comment type="caution">
    <text evidence="2">The sequence shown here is derived from an EMBL/GenBank/DDBJ whole genome shotgun (WGS) entry which is preliminary data.</text>
</comment>
<gene>
    <name evidence="2" type="ORF">MVEN_00100400</name>
</gene>
<keyword evidence="3" id="KW-1185">Reference proteome</keyword>
<keyword evidence="2" id="KW-0808">Transferase</keyword>